<dbReference type="AlphaFoldDB" id="A0A9Q0XZM7"/>
<sequence>MESEGADVVTYNTCAMFVILPKLMENYTCSKCKRVVLLEEKVQQLEAYISNQQQIKELEFFLDRAQQTILDKEVLGNSSEEEVTPPTQDVDAWRNVT</sequence>
<reference evidence="2" key="1">
    <citation type="journal article" date="2023" name="DNA Res.">
        <title>Chromosome-level genome assembly of Phrynocephalus forsythii using third-generation DNA sequencing and Hi-C analysis.</title>
        <authorList>
            <person name="Qi Y."/>
            <person name="Zhao W."/>
            <person name="Zhao Y."/>
            <person name="Niu C."/>
            <person name="Cao S."/>
            <person name="Zhang Y."/>
        </authorList>
    </citation>
    <scope>NUCLEOTIDE SEQUENCE</scope>
    <source>
        <tissue evidence="2">Muscle</tissue>
    </source>
</reference>
<gene>
    <name evidence="2" type="ORF">JRQ81_013676</name>
</gene>
<comment type="caution">
    <text evidence="2">The sequence shown here is derived from an EMBL/GenBank/DDBJ whole genome shotgun (WGS) entry which is preliminary data.</text>
</comment>
<dbReference type="EMBL" id="JAPFRF010000004">
    <property type="protein sequence ID" value="KAJ7335735.1"/>
    <property type="molecule type" value="Genomic_DNA"/>
</dbReference>
<evidence type="ECO:0000313" key="3">
    <source>
        <dbReference type="Proteomes" id="UP001142489"/>
    </source>
</evidence>
<evidence type="ECO:0000256" key="1">
    <source>
        <dbReference type="SAM" id="MobiDB-lite"/>
    </source>
</evidence>
<dbReference type="Proteomes" id="UP001142489">
    <property type="component" value="Unassembled WGS sequence"/>
</dbReference>
<feature type="region of interest" description="Disordered" evidence="1">
    <location>
        <begin position="76"/>
        <end position="97"/>
    </location>
</feature>
<protein>
    <submittedName>
        <fullName evidence="2">Uncharacterized protein</fullName>
    </submittedName>
</protein>
<organism evidence="2 3">
    <name type="scientific">Phrynocephalus forsythii</name>
    <dbReference type="NCBI Taxonomy" id="171643"/>
    <lineage>
        <taxon>Eukaryota</taxon>
        <taxon>Metazoa</taxon>
        <taxon>Chordata</taxon>
        <taxon>Craniata</taxon>
        <taxon>Vertebrata</taxon>
        <taxon>Euteleostomi</taxon>
        <taxon>Lepidosauria</taxon>
        <taxon>Squamata</taxon>
        <taxon>Bifurcata</taxon>
        <taxon>Unidentata</taxon>
        <taxon>Episquamata</taxon>
        <taxon>Toxicofera</taxon>
        <taxon>Iguania</taxon>
        <taxon>Acrodonta</taxon>
        <taxon>Agamidae</taxon>
        <taxon>Agaminae</taxon>
        <taxon>Phrynocephalus</taxon>
    </lineage>
</organism>
<evidence type="ECO:0000313" key="2">
    <source>
        <dbReference type="EMBL" id="KAJ7335735.1"/>
    </source>
</evidence>
<keyword evidence="3" id="KW-1185">Reference proteome</keyword>
<accession>A0A9Q0XZM7</accession>
<name>A0A9Q0XZM7_9SAUR</name>
<proteinExistence type="predicted"/>
<dbReference type="OrthoDB" id="10496543at2759"/>